<dbReference type="EMBL" id="OIVN01003334">
    <property type="protein sequence ID" value="SPD10438.1"/>
    <property type="molecule type" value="Genomic_DNA"/>
</dbReference>
<sequence length="91" mass="10181">MLIPTPTSHHSKKKKNDHVVSSSSSNLKPQASDVSQSQSLAASSDVIFQSFADRIDELEIKLQWLQGEDVAVMVELWKSVKAAEIQFREIE</sequence>
<dbReference type="AlphaFoldDB" id="A0A2N9HET7"/>
<feature type="compositionally biased region" description="Polar residues" evidence="1">
    <location>
        <begin position="19"/>
        <end position="40"/>
    </location>
</feature>
<organism evidence="2">
    <name type="scientific">Fagus sylvatica</name>
    <name type="common">Beechnut</name>
    <dbReference type="NCBI Taxonomy" id="28930"/>
    <lineage>
        <taxon>Eukaryota</taxon>
        <taxon>Viridiplantae</taxon>
        <taxon>Streptophyta</taxon>
        <taxon>Embryophyta</taxon>
        <taxon>Tracheophyta</taxon>
        <taxon>Spermatophyta</taxon>
        <taxon>Magnoliopsida</taxon>
        <taxon>eudicotyledons</taxon>
        <taxon>Gunneridae</taxon>
        <taxon>Pentapetalae</taxon>
        <taxon>rosids</taxon>
        <taxon>fabids</taxon>
        <taxon>Fagales</taxon>
        <taxon>Fagaceae</taxon>
        <taxon>Fagus</taxon>
    </lineage>
</organism>
<feature type="region of interest" description="Disordered" evidence="1">
    <location>
        <begin position="1"/>
        <end position="40"/>
    </location>
</feature>
<evidence type="ECO:0000256" key="1">
    <source>
        <dbReference type="SAM" id="MobiDB-lite"/>
    </source>
</evidence>
<proteinExistence type="predicted"/>
<accession>A0A2N9HET7</accession>
<name>A0A2N9HET7_FAGSY</name>
<gene>
    <name evidence="2" type="ORF">FSB_LOCUS38320</name>
</gene>
<protein>
    <submittedName>
        <fullName evidence="2">Uncharacterized protein</fullName>
    </submittedName>
</protein>
<evidence type="ECO:0000313" key="2">
    <source>
        <dbReference type="EMBL" id="SPD10438.1"/>
    </source>
</evidence>
<reference evidence="2" key="1">
    <citation type="submission" date="2018-02" db="EMBL/GenBank/DDBJ databases">
        <authorList>
            <person name="Cohen D.B."/>
            <person name="Kent A.D."/>
        </authorList>
    </citation>
    <scope>NUCLEOTIDE SEQUENCE</scope>
</reference>